<gene>
    <name evidence="1" type="ORF">KIN20_023754</name>
</gene>
<comment type="caution">
    <text evidence="1">The sequence shown here is derived from an EMBL/GenBank/DDBJ whole genome shotgun (WGS) entry which is preliminary data.</text>
</comment>
<protein>
    <submittedName>
        <fullName evidence="1">Uncharacterized protein</fullName>
    </submittedName>
</protein>
<reference evidence="1" key="1">
    <citation type="submission" date="2021-06" db="EMBL/GenBank/DDBJ databases">
        <title>Parelaphostrongylus tenuis whole genome reference sequence.</title>
        <authorList>
            <person name="Garwood T.J."/>
            <person name="Larsen P.A."/>
            <person name="Fountain-Jones N.M."/>
            <person name="Garbe J.R."/>
            <person name="Macchietto M.G."/>
            <person name="Kania S.A."/>
            <person name="Gerhold R.W."/>
            <person name="Richards J.E."/>
            <person name="Wolf T.M."/>
        </authorList>
    </citation>
    <scope>NUCLEOTIDE SEQUENCE</scope>
    <source>
        <strain evidence="1">MNPRO001-30</strain>
        <tissue evidence="1">Meninges</tissue>
    </source>
</reference>
<proteinExistence type="predicted"/>
<dbReference type="AlphaFoldDB" id="A0AAD5MS77"/>
<evidence type="ECO:0000313" key="2">
    <source>
        <dbReference type="Proteomes" id="UP001196413"/>
    </source>
</evidence>
<sequence length="150" mass="17176">MKMRAYLRNHQRQRLDFVVSIKPQSFAAECSGTFTVTEFTTLPVQMVHAASLALISRVSGIIFDITSAQVFVQRLVMQTVDFKHIFQVYFSFFCEFWEAMKGELQFCDKCALIPDAVITSILGQLEIRSIYELTECYTAFGPTDQQTMSE</sequence>
<dbReference type="EMBL" id="JAHQIW010004803">
    <property type="protein sequence ID" value="KAJ1363810.1"/>
    <property type="molecule type" value="Genomic_DNA"/>
</dbReference>
<name>A0AAD5MS77_PARTN</name>
<evidence type="ECO:0000313" key="1">
    <source>
        <dbReference type="EMBL" id="KAJ1363810.1"/>
    </source>
</evidence>
<organism evidence="1 2">
    <name type="scientific">Parelaphostrongylus tenuis</name>
    <name type="common">Meningeal worm</name>
    <dbReference type="NCBI Taxonomy" id="148309"/>
    <lineage>
        <taxon>Eukaryota</taxon>
        <taxon>Metazoa</taxon>
        <taxon>Ecdysozoa</taxon>
        <taxon>Nematoda</taxon>
        <taxon>Chromadorea</taxon>
        <taxon>Rhabditida</taxon>
        <taxon>Rhabditina</taxon>
        <taxon>Rhabditomorpha</taxon>
        <taxon>Strongyloidea</taxon>
        <taxon>Metastrongylidae</taxon>
        <taxon>Parelaphostrongylus</taxon>
    </lineage>
</organism>
<accession>A0AAD5MS77</accession>
<keyword evidence="2" id="KW-1185">Reference proteome</keyword>
<dbReference type="Proteomes" id="UP001196413">
    <property type="component" value="Unassembled WGS sequence"/>
</dbReference>